<proteinExistence type="predicted"/>
<dbReference type="RefSeq" id="WP_146810373.1">
    <property type="nucleotide sequence ID" value="NZ_BJXX01000116.1"/>
</dbReference>
<reference evidence="1 2" key="1">
    <citation type="submission" date="2019-07" db="EMBL/GenBank/DDBJ databases">
        <title>Whole genome shotgun sequence of Aneurinibacillus danicus NBRC 102444.</title>
        <authorList>
            <person name="Hosoyama A."/>
            <person name="Uohara A."/>
            <person name="Ohji S."/>
            <person name="Ichikawa N."/>
        </authorList>
    </citation>
    <scope>NUCLEOTIDE SEQUENCE [LARGE SCALE GENOMIC DNA]</scope>
    <source>
        <strain evidence="1 2">NBRC 102444</strain>
    </source>
</reference>
<dbReference type="OrthoDB" id="2665474at2"/>
<dbReference type="AlphaFoldDB" id="A0A511V8E7"/>
<dbReference type="Proteomes" id="UP000321157">
    <property type="component" value="Unassembled WGS sequence"/>
</dbReference>
<keyword evidence="2" id="KW-1185">Reference proteome</keyword>
<evidence type="ECO:0008006" key="3">
    <source>
        <dbReference type="Google" id="ProtNLM"/>
    </source>
</evidence>
<accession>A0A511V8E7</accession>
<dbReference type="EMBL" id="BJXX01000116">
    <property type="protein sequence ID" value="GEN35079.1"/>
    <property type="molecule type" value="Genomic_DNA"/>
</dbReference>
<gene>
    <name evidence="1" type="ORF">ADA01nite_25390</name>
</gene>
<organism evidence="1 2">
    <name type="scientific">Aneurinibacillus danicus</name>
    <dbReference type="NCBI Taxonomy" id="267746"/>
    <lineage>
        <taxon>Bacteria</taxon>
        <taxon>Bacillati</taxon>
        <taxon>Bacillota</taxon>
        <taxon>Bacilli</taxon>
        <taxon>Bacillales</taxon>
        <taxon>Paenibacillaceae</taxon>
        <taxon>Aneurinibacillus group</taxon>
        <taxon>Aneurinibacillus</taxon>
    </lineage>
</organism>
<sequence>MAIEKELLHEMIEKLSDSDKKTAFDFLQYLLERAKKKTTSWDENDIRDNQLETRAVIDSIQHEVAGIKRKITGLRESAATKQDLQFYDMKISEHEREIFKIKQQ</sequence>
<protein>
    <recommendedName>
        <fullName evidence="3">DUF2281 domain-containing protein</fullName>
    </recommendedName>
</protein>
<evidence type="ECO:0000313" key="2">
    <source>
        <dbReference type="Proteomes" id="UP000321157"/>
    </source>
</evidence>
<evidence type="ECO:0000313" key="1">
    <source>
        <dbReference type="EMBL" id="GEN35079.1"/>
    </source>
</evidence>
<comment type="caution">
    <text evidence="1">The sequence shown here is derived from an EMBL/GenBank/DDBJ whole genome shotgun (WGS) entry which is preliminary data.</text>
</comment>
<name>A0A511V8E7_9BACL</name>